<comment type="similarity">
    <text evidence="1">Belongs to the universal stress protein A family.</text>
</comment>
<dbReference type="InterPro" id="IPR006015">
    <property type="entry name" value="Universal_stress_UspA"/>
</dbReference>
<gene>
    <name evidence="3" type="ORF">GCM10019016_103970</name>
</gene>
<feature type="domain" description="UspA" evidence="2">
    <location>
        <begin position="3"/>
        <end position="136"/>
    </location>
</feature>
<dbReference type="PANTHER" id="PTHR46268:SF6">
    <property type="entry name" value="UNIVERSAL STRESS PROTEIN UP12"/>
    <property type="match status" value="1"/>
</dbReference>
<evidence type="ECO:0000313" key="3">
    <source>
        <dbReference type="EMBL" id="GAA3503287.1"/>
    </source>
</evidence>
<reference evidence="4" key="1">
    <citation type="journal article" date="2019" name="Int. J. Syst. Evol. Microbiol.">
        <title>The Global Catalogue of Microorganisms (GCM) 10K type strain sequencing project: providing services to taxonomists for standard genome sequencing and annotation.</title>
        <authorList>
            <consortium name="The Broad Institute Genomics Platform"/>
            <consortium name="The Broad Institute Genome Sequencing Center for Infectious Disease"/>
            <person name="Wu L."/>
            <person name="Ma J."/>
        </authorList>
    </citation>
    <scope>NUCLEOTIDE SEQUENCE [LARGE SCALE GENOMIC DNA]</scope>
    <source>
        <strain evidence="4">JCM 4816</strain>
    </source>
</reference>
<dbReference type="PANTHER" id="PTHR46268">
    <property type="entry name" value="STRESS RESPONSE PROTEIN NHAX"/>
    <property type="match status" value="1"/>
</dbReference>
<dbReference type="InterPro" id="IPR014729">
    <property type="entry name" value="Rossmann-like_a/b/a_fold"/>
</dbReference>
<accession>A0ABP6U6F6</accession>
<sequence length="314" mass="33462">MPHDIVVGIDGSAAGLAAAHWAAQEARRRGTGLSVVHAWHRHARPAPYIPTDSTEHDWAEQILREAVRSVRAAQPGLRITDRLVCDATVTTLLAAAADAELLVLGSLGLGALSGFVTGSVSQRVVGRSTRPVVLVRAGRCAADEHLPATDGVAPEEIPKTPYRQVVLGLQTDRPCDELLEFAFDAARRRGTGLRVVHAFRTAFRPAPVPSVPLVSAAPEGPAFAPQPQAQALADEERTLAAVLRPWREKYPTVPVTETVTEGRTTVALVRAAQDAGLLVVGRRTADHRVGVHTGPVTHAVLHHVRCPVAVVPHD</sequence>
<dbReference type="SUPFAM" id="SSF52402">
    <property type="entry name" value="Adenine nucleotide alpha hydrolases-like"/>
    <property type="match status" value="2"/>
</dbReference>
<evidence type="ECO:0000313" key="4">
    <source>
        <dbReference type="Proteomes" id="UP001501455"/>
    </source>
</evidence>
<dbReference type="RefSeq" id="WP_345584039.1">
    <property type="nucleotide sequence ID" value="NZ_BAAAXF010000074.1"/>
</dbReference>
<name>A0ABP6U6F6_9ACTN</name>
<evidence type="ECO:0000256" key="1">
    <source>
        <dbReference type="ARBA" id="ARBA00008791"/>
    </source>
</evidence>
<evidence type="ECO:0000259" key="2">
    <source>
        <dbReference type="Pfam" id="PF00582"/>
    </source>
</evidence>
<dbReference type="Gene3D" id="3.40.50.620">
    <property type="entry name" value="HUPs"/>
    <property type="match status" value="2"/>
</dbReference>
<dbReference type="PRINTS" id="PR01438">
    <property type="entry name" value="UNVRSLSTRESS"/>
</dbReference>
<dbReference type="EMBL" id="BAAAXF010000074">
    <property type="protein sequence ID" value="GAA3503287.1"/>
    <property type="molecule type" value="Genomic_DNA"/>
</dbReference>
<keyword evidence="4" id="KW-1185">Reference proteome</keyword>
<dbReference type="Pfam" id="PF00582">
    <property type="entry name" value="Usp"/>
    <property type="match status" value="2"/>
</dbReference>
<comment type="caution">
    <text evidence="3">The sequence shown here is derived from an EMBL/GenBank/DDBJ whole genome shotgun (WGS) entry which is preliminary data.</text>
</comment>
<dbReference type="InterPro" id="IPR006016">
    <property type="entry name" value="UspA"/>
</dbReference>
<organism evidence="3 4">
    <name type="scientific">Streptomyces prasinosporus</name>
    <dbReference type="NCBI Taxonomy" id="68256"/>
    <lineage>
        <taxon>Bacteria</taxon>
        <taxon>Bacillati</taxon>
        <taxon>Actinomycetota</taxon>
        <taxon>Actinomycetes</taxon>
        <taxon>Kitasatosporales</taxon>
        <taxon>Streptomycetaceae</taxon>
        <taxon>Streptomyces</taxon>
        <taxon>Streptomyces albogriseolus group</taxon>
    </lineage>
</organism>
<protein>
    <recommendedName>
        <fullName evidence="2">UspA domain-containing protein</fullName>
    </recommendedName>
</protein>
<proteinExistence type="inferred from homology"/>
<dbReference type="Proteomes" id="UP001501455">
    <property type="component" value="Unassembled WGS sequence"/>
</dbReference>
<feature type="domain" description="UspA" evidence="2">
    <location>
        <begin position="162"/>
        <end position="312"/>
    </location>
</feature>